<feature type="transmembrane region" description="Helical" evidence="1">
    <location>
        <begin position="52"/>
        <end position="73"/>
    </location>
</feature>
<accession>A0A7I8DFY9</accession>
<dbReference type="EMBL" id="AP023366">
    <property type="protein sequence ID" value="BCJ88232.1"/>
    <property type="molecule type" value="Genomic_DNA"/>
</dbReference>
<gene>
    <name evidence="2" type="ORF">skT53_32170</name>
</gene>
<protein>
    <recommendedName>
        <fullName evidence="4">MFS transporter</fullName>
    </recommendedName>
</protein>
<dbReference type="Gene3D" id="1.20.1250.20">
    <property type="entry name" value="MFS general substrate transporter like domains"/>
    <property type="match status" value="1"/>
</dbReference>
<dbReference type="SUPFAM" id="SSF103473">
    <property type="entry name" value="MFS general substrate transporter"/>
    <property type="match status" value="2"/>
</dbReference>
<keyword evidence="1" id="KW-0472">Membrane</keyword>
<dbReference type="Proteomes" id="UP000593802">
    <property type="component" value="Chromosome"/>
</dbReference>
<name>A0A7I8DFY9_9BACL</name>
<organism evidence="2 3">
    <name type="scientific">Effusibacillus dendaii</name>
    <dbReference type="NCBI Taxonomy" id="2743772"/>
    <lineage>
        <taxon>Bacteria</taxon>
        <taxon>Bacillati</taxon>
        <taxon>Bacillota</taxon>
        <taxon>Bacilli</taxon>
        <taxon>Bacillales</taxon>
        <taxon>Alicyclobacillaceae</taxon>
        <taxon>Effusibacillus</taxon>
    </lineage>
</organism>
<feature type="transmembrane region" description="Helical" evidence="1">
    <location>
        <begin position="79"/>
        <end position="97"/>
    </location>
</feature>
<keyword evidence="3" id="KW-1185">Reference proteome</keyword>
<reference evidence="2 3" key="1">
    <citation type="submission" date="2020-08" db="EMBL/GenBank/DDBJ databases">
        <title>Complete Genome Sequence of Effusibacillus dendaii Strain skT53, Isolated from Farmland soil.</title>
        <authorList>
            <person name="Konishi T."/>
            <person name="Kawasaki H."/>
        </authorList>
    </citation>
    <scope>NUCLEOTIDE SEQUENCE [LARGE SCALE GENOMIC DNA]</scope>
    <source>
        <strain evidence="3">skT53</strain>
    </source>
</reference>
<evidence type="ECO:0008006" key="4">
    <source>
        <dbReference type="Google" id="ProtNLM"/>
    </source>
</evidence>
<evidence type="ECO:0000313" key="3">
    <source>
        <dbReference type="Proteomes" id="UP000593802"/>
    </source>
</evidence>
<dbReference type="RefSeq" id="WP_200758873.1">
    <property type="nucleotide sequence ID" value="NZ_AP023366.1"/>
</dbReference>
<sequence>MGKEAWRSPFIIMGAFTIIVVLLMFKFMRPKQRPGQHAELNSPAFKEMYGKALLHLSMYALVFLVIIMGIYFAATRVGLSDIAIAFIMVCLCPFFILYLYKVRKSDVQPILVNKNPVFLYLPFIPIIWHLWLYGFWSVSIVKDFGGGALVAAALVASFNGAAGIVGFPIGGRISDHNRTP</sequence>
<feature type="transmembrane region" description="Helical" evidence="1">
    <location>
        <begin position="117"/>
        <end position="136"/>
    </location>
</feature>
<keyword evidence="1" id="KW-0812">Transmembrane</keyword>
<keyword evidence="1" id="KW-1133">Transmembrane helix</keyword>
<evidence type="ECO:0000313" key="2">
    <source>
        <dbReference type="EMBL" id="BCJ88232.1"/>
    </source>
</evidence>
<evidence type="ECO:0000256" key="1">
    <source>
        <dbReference type="SAM" id="Phobius"/>
    </source>
</evidence>
<feature type="transmembrane region" description="Helical" evidence="1">
    <location>
        <begin position="6"/>
        <end position="25"/>
    </location>
</feature>
<dbReference type="InterPro" id="IPR036259">
    <property type="entry name" value="MFS_trans_sf"/>
</dbReference>
<proteinExistence type="predicted"/>
<feature type="transmembrane region" description="Helical" evidence="1">
    <location>
        <begin position="148"/>
        <end position="169"/>
    </location>
</feature>
<dbReference type="KEGG" id="eff:skT53_32170"/>
<dbReference type="AlphaFoldDB" id="A0A7I8DFY9"/>